<comment type="caution">
    <text evidence="8">The sequence shown here is derived from an EMBL/GenBank/DDBJ whole genome shotgun (WGS) entry which is preliminary data.</text>
</comment>
<keyword evidence="2 5" id="KW-0808">Transferase</keyword>
<evidence type="ECO:0000256" key="4">
    <source>
        <dbReference type="ARBA" id="ARBA00022747"/>
    </source>
</evidence>
<name>A0A4R3SVX7_9FIRM</name>
<dbReference type="AlphaFoldDB" id="A0A4R3SVX7"/>
<keyword evidence="3 5" id="KW-0949">S-adenosyl-L-methionine</keyword>
<dbReference type="GO" id="GO:0032259">
    <property type="term" value="P:methylation"/>
    <property type="evidence" value="ECO:0007669"/>
    <property type="project" value="UniProtKB-KW"/>
</dbReference>
<evidence type="ECO:0000256" key="7">
    <source>
        <dbReference type="RuleBase" id="RU000417"/>
    </source>
</evidence>
<reference evidence="8 9" key="1">
    <citation type="submission" date="2019-03" db="EMBL/GenBank/DDBJ databases">
        <title>Genomic Encyclopedia of Type Strains, Phase IV (KMG-IV): sequencing the most valuable type-strain genomes for metagenomic binning, comparative biology and taxonomic classification.</title>
        <authorList>
            <person name="Goeker M."/>
        </authorList>
    </citation>
    <scope>NUCLEOTIDE SEQUENCE [LARGE SCALE GENOMIC DNA]</scope>
    <source>
        <strain evidence="8 9">DSM 29481</strain>
    </source>
</reference>
<dbReference type="PROSITE" id="PS00094">
    <property type="entry name" value="C5_MTASE_1"/>
    <property type="match status" value="1"/>
</dbReference>
<dbReference type="Pfam" id="PF00145">
    <property type="entry name" value="DNA_methylase"/>
    <property type="match status" value="1"/>
</dbReference>
<keyword evidence="9" id="KW-1185">Reference proteome</keyword>
<dbReference type="SUPFAM" id="SSF53335">
    <property type="entry name" value="S-adenosyl-L-methionine-dependent methyltransferases"/>
    <property type="match status" value="1"/>
</dbReference>
<dbReference type="GO" id="GO:0003886">
    <property type="term" value="F:DNA (cytosine-5-)-methyltransferase activity"/>
    <property type="evidence" value="ECO:0007669"/>
    <property type="project" value="UniProtKB-EC"/>
</dbReference>
<comment type="similarity">
    <text evidence="5 6">Belongs to the class I-like SAM-binding methyltransferase superfamily. C5-methyltransferase family.</text>
</comment>
<keyword evidence="4" id="KW-0680">Restriction system</keyword>
<dbReference type="InterPro" id="IPR050750">
    <property type="entry name" value="C5-MTase"/>
</dbReference>
<dbReference type="PANTHER" id="PTHR46098">
    <property type="entry name" value="TRNA (CYTOSINE(38)-C(5))-METHYLTRANSFERASE"/>
    <property type="match status" value="1"/>
</dbReference>
<accession>A0A4R3SVX7</accession>
<evidence type="ECO:0000256" key="3">
    <source>
        <dbReference type="ARBA" id="ARBA00022691"/>
    </source>
</evidence>
<organism evidence="8 9">
    <name type="scientific">Longicatena caecimuris</name>
    <dbReference type="NCBI Taxonomy" id="1796635"/>
    <lineage>
        <taxon>Bacteria</taxon>
        <taxon>Bacillati</taxon>
        <taxon>Bacillota</taxon>
        <taxon>Erysipelotrichia</taxon>
        <taxon>Erysipelotrichales</taxon>
        <taxon>Erysipelotrichaceae</taxon>
        <taxon>Longicatena</taxon>
    </lineage>
</organism>
<dbReference type="PRINTS" id="PR00105">
    <property type="entry name" value="C5METTRFRASE"/>
</dbReference>
<sequence>MEKSVIELFAGVGGFRVGLNDVREFDSENGIAIENRDWNFRWFNQWEPSTKIQDAYQCYKKRFNIEESTNENNPNYWLNKDVSTVPLEVIPNHSLLVGGFPCQDYSVARSLSGEKGIEGKKGVLFWEIIRILKSKNTPFVLLENVDRLLKSPAKQRGRDFGIMLRTFHDLNYNVEWRVINAAEYGFAQRRRRVFIFAWKNNLKYANNINENNEQDVLGFITHKSLFARSFPVNLAEFKLTPLNNSFKNYKDTVEMTATYAAKFKKSGIMLNGKIYTQDYEPLYNGDKTTLRQILVDDNKLDNYNLTEAQIKSMKAAKGKKKVLRNHPTGGEYNYSEGAMAFPDNLDLPGRTMLTSESSLNRSTHVIEDPHSHKLRFITEVEAERMQGFPDNWTDTEMSARRRYFMMGNALVTNIINTLENELSKIIINE</sequence>
<evidence type="ECO:0000256" key="2">
    <source>
        <dbReference type="ARBA" id="ARBA00022679"/>
    </source>
</evidence>
<dbReference type="Proteomes" id="UP000295773">
    <property type="component" value="Unassembled WGS sequence"/>
</dbReference>
<evidence type="ECO:0000313" key="9">
    <source>
        <dbReference type="Proteomes" id="UP000295773"/>
    </source>
</evidence>
<dbReference type="NCBIfam" id="TIGR00675">
    <property type="entry name" value="dcm"/>
    <property type="match status" value="1"/>
</dbReference>
<evidence type="ECO:0000256" key="6">
    <source>
        <dbReference type="RuleBase" id="RU000416"/>
    </source>
</evidence>
<dbReference type="PROSITE" id="PS51679">
    <property type="entry name" value="SAM_MT_C5"/>
    <property type="match status" value="1"/>
</dbReference>
<evidence type="ECO:0000256" key="5">
    <source>
        <dbReference type="PROSITE-ProRule" id="PRU01016"/>
    </source>
</evidence>
<dbReference type="InterPro" id="IPR018117">
    <property type="entry name" value="C5_DNA_meth_AS"/>
</dbReference>
<evidence type="ECO:0000256" key="1">
    <source>
        <dbReference type="ARBA" id="ARBA00022603"/>
    </source>
</evidence>
<proteinExistence type="inferred from homology"/>
<dbReference type="Gene3D" id="3.90.120.10">
    <property type="entry name" value="DNA Methylase, subunit A, domain 2"/>
    <property type="match status" value="1"/>
</dbReference>
<dbReference type="PANTHER" id="PTHR46098:SF1">
    <property type="entry name" value="TRNA (CYTOSINE(38)-C(5))-METHYLTRANSFERASE"/>
    <property type="match status" value="1"/>
</dbReference>
<dbReference type="InterPro" id="IPR029063">
    <property type="entry name" value="SAM-dependent_MTases_sf"/>
</dbReference>
<dbReference type="EC" id="2.1.1.37" evidence="7"/>
<dbReference type="InterPro" id="IPR001525">
    <property type="entry name" value="C5_MeTfrase"/>
</dbReference>
<dbReference type="GO" id="GO:0009307">
    <property type="term" value="P:DNA restriction-modification system"/>
    <property type="evidence" value="ECO:0007669"/>
    <property type="project" value="UniProtKB-KW"/>
</dbReference>
<dbReference type="EMBL" id="SMBP01000035">
    <property type="protein sequence ID" value="TCU52316.1"/>
    <property type="molecule type" value="Genomic_DNA"/>
</dbReference>
<evidence type="ECO:0000313" key="8">
    <source>
        <dbReference type="EMBL" id="TCU52316.1"/>
    </source>
</evidence>
<comment type="catalytic activity">
    <reaction evidence="7">
        <text>a 2'-deoxycytidine in DNA + S-adenosyl-L-methionine = a 5-methyl-2'-deoxycytidine in DNA + S-adenosyl-L-homocysteine + H(+)</text>
        <dbReference type="Rhea" id="RHEA:13681"/>
        <dbReference type="Rhea" id="RHEA-COMP:11369"/>
        <dbReference type="Rhea" id="RHEA-COMP:11370"/>
        <dbReference type="ChEBI" id="CHEBI:15378"/>
        <dbReference type="ChEBI" id="CHEBI:57856"/>
        <dbReference type="ChEBI" id="CHEBI:59789"/>
        <dbReference type="ChEBI" id="CHEBI:85452"/>
        <dbReference type="ChEBI" id="CHEBI:85454"/>
        <dbReference type="EC" id="2.1.1.37"/>
    </reaction>
</comment>
<feature type="active site" evidence="5">
    <location>
        <position position="102"/>
    </location>
</feature>
<dbReference type="Gene3D" id="3.40.50.150">
    <property type="entry name" value="Vaccinia Virus protein VP39"/>
    <property type="match status" value="1"/>
</dbReference>
<keyword evidence="1 5" id="KW-0489">Methyltransferase</keyword>
<gene>
    <name evidence="8" type="ORF">EDD61_1357</name>
</gene>
<protein>
    <recommendedName>
        <fullName evidence="7">Cytosine-specific methyltransferase</fullName>
        <ecNumber evidence="7">2.1.1.37</ecNumber>
    </recommendedName>
</protein>
<dbReference type="RefSeq" id="WP_132225819.1">
    <property type="nucleotide sequence ID" value="NZ_JANKBG010000036.1"/>
</dbReference>